<dbReference type="AlphaFoldDB" id="A0A3N0Y615"/>
<dbReference type="GO" id="GO:0031641">
    <property type="term" value="P:regulation of myelination"/>
    <property type="evidence" value="ECO:0007669"/>
    <property type="project" value="InterPro"/>
</dbReference>
<dbReference type="GO" id="GO:0005886">
    <property type="term" value="C:plasma membrane"/>
    <property type="evidence" value="ECO:0007669"/>
    <property type="project" value="InterPro"/>
</dbReference>
<organism evidence="3 4">
    <name type="scientific">Anabarilius grahami</name>
    <name type="common">Kanglang fish</name>
    <name type="synonym">Barilius grahami</name>
    <dbReference type="NCBI Taxonomy" id="495550"/>
    <lineage>
        <taxon>Eukaryota</taxon>
        <taxon>Metazoa</taxon>
        <taxon>Chordata</taxon>
        <taxon>Craniata</taxon>
        <taxon>Vertebrata</taxon>
        <taxon>Euteleostomi</taxon>
        <taxon>Actinopterygii</taxon>
        <taxon>Neopterygii</taxon>
        <taxon>Teleostei</taxon>
        <taxon>Ostariophysi</taxon>
        <taxon>Cypriniformes</taxon>
        <taxon>Xenocyprididae</taxon>
        <taxon>Xenocypridinae</taxon>
        <taxon>Xenocypridinae incertae sedis</taxon>
        <taxon>Anabarilius</taxon>
    </lineage>
</organism>
<dbReference type="InterPro" id="IPR036397">
    <property type="entry name" value="RNaseH_sf"/>
</dbReference>
<dbReference type="Gene3D" id="3.30.420.10">
    <property type="entry name" value="Ribonuclease H-like superfamily/Ribonuclease H"/>
    <property type="match status" value="1"/>
</dbReference>
<dbReference type="EMBL" id="RJVU01051648">
    <property type="protein sequence ID" value="ROL41544.1"/>
    <property type="molecule type" value="Genomic_DNA"/>
</dbReference>
<dbReference type="GO" id="GO:0043220">
    <property type="term" value="C:Schmidt-Lanterman incisure"/>
    <property type="evidence" value="ECO:0007669"/>
    <property type="project" value="InterPro"/>
</dbReference>
<feature type="compositionally biased region" description="Basic and acidic residues" evidence="1">
    <location>
        <begin position="308"/>
        <end position="318"/>
    </location>
</feature>
<dbReference type="InterPro" id="IPR038940">
    <property type="entry name" value="NCMAP"/>
</dbReference>
<dbReference type="OrthoDB" id="8957254at2759"/>
<name>A0A3N0Y615_ANAGA</name>
<dbReference type="GO" id="GO:0019911">
    <property type="term" value="F:structural constituent of myelin sheath"/>
    <property type="evidence" value="ECO:0007669"/>
    <property type="project" value="InterPro"/>
</dbReference>
<keyword evidence="2" id="KW-0812">Transmembrane</keyword>
<feature type="region of interest" description="Disordered" evidence="1">
    <location>
        <begin position="179"/>
        <end position="215"/>
    </location>
</feature>
<evidence type="ECO:0000313" key="3">
    <source>
        <dbReference type="EMBL" id="ROL41544.1"/>
    </source>
</evidence>
<dbReference type="PANTHER" id="PTHR35974:SF1">
    <property type="entry name" value="NONCOMPACT MYELIN-ASSOCIATED PROTEIN"/>
    <property type="match status" value="1"/>
</dbReference>
<feature type="transmembrane region" description="Helical" evidence="2">
    <location>
        <begin position="473"/>
        <end position="494"/>
    </location>
</feature>
<gene>
    <name evidence="3" type="ORF">DPX16_6942</name>
</gene>
<feature type="compositionally biased region" description="Polar residues" evidence="1">
    <location>
        <begin position="240"/>
        <end position="255"/>
    </location>
</feature>
<evidence type="ECO:0000256" key="1">
    <source>
        <dbReference type="SAM" id="MobiDB-lite"/>
    </source>
</evidence>
<evidence type="ECO:0000256" key="2">
    <source>
        <dbReference type="SAM" id="Phobius"/>
    </source>
</evidence>
<dbReference type="Proteomes" id="UP000281406">
    <property type="component" value="Unassembled WGS sequence"/>
</dbReference>
<comment type="caution">
    <text evidence="3">The sequence shown here is derived from an EMBL/GenBank/DDBJ whole genome shotgun (WGS) entry which is preliminary data.</text>
</comment>
<protein>
    <submittedName>
        <fullName evidence="3">Retrovirus-related Pol polyprotein from transposon 412</fullName>
    </submittedName>
</protein>
<feature type="compositionally biased region" description="Acidic residues" evidence="1">
    <location>
        <begin position="206"/>
        <end position="215"/>
    </location>
</feature>
<proteinExistence type="predicted"/>
<dbReference type="GO" id="GO:0003676">
    <property type="term" value="F:nucleic acid binding"/>
    <property type="evidence" value="ECO:0007669"/>
    <property type="project" value="InterPro"/>
</dbReference>
<keyword evidence="2" id="KW-0472">Membrane</keyword>
<dbReference type="GO" id="GO:0033270">
    <property type="term" value="C:paranode region of axon"/>
    <property type="evidence" value="ECO:0007669"/>
    <property type="project" value="InterPro"/>
</dbReference>
<sequence>MLKTLTERQKANWKDALNKLIFAYNCTRCDVTGFSPFQLLFGRSPKLPIDALFGLNSDSNSQSYSEYMERWTKGMQEACEIAREQANKCAERNKRNYDQRVRCTDLFPGSRVLIKNLTPRGGTGKLRNYWEDEVHVVTRQVADDAPVYEVKPEQSKGRSRVLHRNLLLPCDHLPLAITPAQSTKPKQGHKLRNSRTQPTRGRECESEYDNESEEDEYYFQVEPLKIRLQESSDCLEKRNVLSQQSIPSEPRSNSPVVEPRPQSLPAESEIGRPESAPEIREQLNGEEPTVDLMQQDLLVREAAAVPGSRDRSSEEKNEYQFTRRKRRPPKKFTYDNLGSPSCYNVQIVGNNHYPHFTSTAVCAREGACGLCSLQAIKGGGVEGLILWREKLHNRELIDQSVTVFSLTLFKPESDTDGETQEEVTTFRMKLDVSEWTNLKMQRAATTSMTQSTITQNTTAITKSREQILTQSSGAMIAVIVIGIIIILTFLLIVLKTYNRMLAGGSSKPRKKASSTTTNTNLAMSNVAASSVSGSFVQSNASSENGFRIPRVEVGNLERSNGEHFSTNSGSAIVTIHDMPSVDNT</sequence>
<feature type="region of interest" description="Disordered" evidence="1">
    <location>
        <begin position="303"/>
        <end position="333"/>
    </location>
</feature>
<feature type="region of interest" description="Disordered" evidence="1">
    <location>
        <begin position="240"/>
        <end position="275"/>
    </location>
</feature>
<accession>A0A3N0Y615</accession>
<reference evidence="3 4" key="1">
    <citation type="submission" date="2018-10" db="EMBL/GenBank/DDBJ databases">
        <title>Genome assembly for a Yunnan-Guizhou Plateau 3E fish, Anabarilius grahami (Regan), and its evolutionary and genetic applications.</title>
        <authorList>
            <person name="Jiang W."/>
        </authorList>
    </citation>
    <scope>NUCLEOTIDE SEQUENCE [LARGE SCALE GENOMIC DNA]</scope>
    <source>
        <strain evidence="3">AG-KIZ</strain>
        <tissue evidence="3">Muscle</tissue>
    </source>
</reference>
<evidence type="ECO:0000313" key="4">
    <source>
        <dbReference type="Proteomes" id="UP000281406"/>
    </source>
</evidence>
<keyword evidence="2" id="KW-1133">Transmembrane helix</keyword>
<keyword evidence="4" id="KW-1185">Reference proteome</keyword>
<dbReference type="PANTHER" id="PTHR35974">
    <property type="entry name" value="NONCOMPACT MYELIN-ASSOCIATED PROTEIN"/>
    <property type="match status" value="1"/>
</dbReference>